<gene>
    <name evidence="2" type="ORF">C7B77_04170</name>
</gene>
<evidence type="ECO:0000259" key="1">
    <source>
        <dbReference type="PROSITE" id="PS51819"/>
    </source>
</evidence>
<dbReference type="PROSITE" id="PS51819">
    <property type="entry name" value="VOC"/>
    <property type="match status" value="1"/>
</dbReference>
<dbReference type="RefSeq" id="WP_106300645.1">
    <property type="nucleotide sequence ID" value="NZ_PVWO01000030.1"/>
</dbReference>
<name>A0A2T1GL70_9CYAN</name>
<organism evidence="2 3">
    <name type="scientific">Chamaesiphon polymorphus CCALA 037</name>
    <dbReference type="NCBI Taxonomy" id="2107692"/>
    <lineage>
        <taxon>Bacteria</taxon>
        <taxon>Bacillati</taxon>
        <taxon>Cyanobacteriota</taxon>
        <taxon>Cyanophyceae</taxon>
        <taxon>Gomontiellales</taxon>
        <taxon>Chamaesiphonaceae</taxon>
        <taxon>Chamaesiphon</taxon>
    </lineage>
</organism>
<dbReference type="CDD" id="cd06587">
    <property type="entry name" value="VOC"/>
    <property type="match status" value="1"/>
</dbReference>
<dbReference type="Pfam" id="PF22659">
    <property type="entry name" value="YycE-like_C"/>
    <property type="match status" value="1"/>
</dbReference>
<dbReference type="Pfam" id="PF22658">
    <property type="entry name" value="YycE-like_N"/>
    <property type="match status" value="1"/>
</dbReference>
<dbReference type="SUPFAM" id="SSF54593">
    <property type="entry name" value="Glyoxalase/Bleomycin resistance protein/Dihydroxybiphenyl dioxygenase"/>
    <property type="match status" value="1"/>
</dbReference>
<dbReference type="EMBL" id="PVWO01000030">
    <property type="protein sequence ID" value="PSB58577.1"/>
    <property type="molecule type" value="Genomic_DNA"/>
</dbReference>
<dbReference type="Gene3D" id="3.10.180.10">
    <property type="entry name" value="2,3-Dihydroxybiphenyl 1,2-Dioxygenase, domain 1"/>
    <property type="match status" value="1"/>
</dbReference>
<evidence type="ECO:0000313" key="2">
    <source>
        <dbReference type="EMBL" id="PSB58577.1"/>
    </source>
</evidence>
<feature type="domain" description="VOC" evidence="1">
    <location>
        <begin position="5"/>
        <end position="127"/>
    </location>
</feature>
<proteinExistence type="predicted"/>
<comment type="caution">
    <text evidence="2">The sequence shown here is derived from an EMBL/GenBank/DDBJ whole genome shotgun (WGS) entry which is preliminary data.</text>
</comment>
<reference evidence="2 3" key="1">
    <citation type="submission" date="2018-03" db="EMBL/GenBank/DDBJ databases">
        <title>The ancient ancestry and fast evolution of plastids.</title>
        <authorList>
            <person name="Moore K.R."/>
            <person name="Magnabosco C."/>
            <person name="Momper L."/>
            <person name="Gold D.A."/>
            <person name="Bosak T."/>
            <person name="Fournier G.P."/>
        </authorList>
    </citation>
    <scope>NUCLEOTIDE SEQUENCE [LARGE SCALE GENOMIC DNA]</scope>
    <source>
        <strain evidence="2 3">CCALA 037</strain>
    </source>
</reference>
<dbReference type="Proteomes" id="UP000238937">
    <property type="component" value="Unassembled WGS sequence"/>
</dbReference>
<dbReference type="InterPro" id="IPR058998">
    <property type="entry name" value="YycE-like_N"/>
</dbReference>
<dbReference type="AlphaFoldDB" id="A0A2T1GL70"/>
<protein>
    <submittedName>
        <fullName evidence="2">Glyoxalase</fullName>
    </submittedName>
</protein>
<accession>A0A2T1GL70</accession>
<dbReference type="InterPro" id="IPR029068">
    <property type="entry name" value="Glyas_Bleomycin-R_OHBP_Dase"/>
</dbReference>
<evidence type="ECO:0000313" key="3">
    <source>
        <dbReference type="Proteomes" id="UP000238937"/>
    </source>
</evidence>
<dbReference type="OrthoDB" id="8018325at2"/>
<keyword evidence="3" id="KW-1185">Reference proteome</keyword>
<dbReference type="InterPro" id="IPR058997">
    <property type="entry name" value="YycE-like_C"/>
</dbReference>
<sequence>MLAGKIIRIARSTDRLDEVVKFYTDGLGLQILDRFENHEGFDGVMLGFPGSPYHLEFVHQQGHVVGRAPTLDNLLVFYIPDPQEWQQAIDLLKTGGYEPVKSYNPYWDTNGVTFEDPDGYRIVLENTDWDLGEDSVTNNTETM</sequence>
<dbReference type="InterPro" id="IPR037523">
    <property type="entry name" value="VOC_core"/>
</dbReference>